<dbReference type="PANTHER" id="PTHR10291:SF0">
    <property type="entry name" value="DEHYDRODOLICHYL DIPHOSPHATE SYNTHASE 2"/>
    <property type="match status" value="1"/>
</dbReference>
<name>A0A699ZA25_HAELA</name>
<dbReference type="Proteomes" id="UP000485058">
    <property type="component" value="Unassembled WGS sequence"/>
</dbReference>
<comment type="similarity">
    <text evidence="2">Belongs to the UPP synthase family.</text>
</comment>
<reference evidence="4 5" key="1">
    <citation type="submission" date="2020-02" db="EMBL/GenBank/DDBJ databases">
        <title>Draft genome sequence of Haematococcus lacustris strain NIES-144.</title>
        <authorList>
            <person name="Morimoto D."/>
            <person name="Nakagawa S."/>
            <person name="Yoshida T."/>
            <person name="Sawayama S."/>
        </authorList>
    </citation>
    <scope>NUCLEOTIDE SEQUENCE [LARGE SCALE GENOMIC DNA]</scope>
    <source>
        <strain evidence="4 5">NIES-144</strain>
    </source>
</reference>
<dbReference type="GO" id="GO:0000287">
    <property type="term" value="F:magnesium ion binding"/>
    <property type="evidence" value="ECO:0007669"/>
    <property type="project" value="TreeGrafter"/>
</dbReference>
<evidence type="ECO:0000313" key="4">
    <source>
        <dbReference type="EMBL" id="GFH19483.1"/>
    </source>
</evidence>
<keyword evidence="5" id="KW-1185">Reference proteome</keyword>
<dbReference type="PANTHER" id="PTHR10291">
    <property type="entry name" value="DEHYDRODOLICHYL DIPHOSPHATE SYNTHASE FAMILY MEMBER"/>
    <property type="match status" value="1"/>
</dbReference>
<evidence type="ECO:0000256" key="1">
    <source>
        <dbReference type="ARBA" id="ARBA00022679"/>
    </source>
</evidence>
<dbReference type="AlphaFoldDB" id="A0A699ZA25"/>
<gene>
    <name evidence="4" type="ORF">HaLaN_16436</name>
</gene>
<dbReference type="NCBIfam" id="TIGR00055">
    <property type="entry name" value="uppS"/>
    <property type="match status" value="1"/>
</dbReference>
<evidence type="ECO:0000256" key="2">
    <source>
        <dbReference type="RuleBase" id="RU363018"/>
    </source>
</evidence>
<dbReference type="GO" id="GO:0016094">
    <property type="term" value="P:polyprenol biosynthetic process"/>
    <property type="evidence" value="ECO:0007669"/>
    <property type="project" value="TreeGrafter"/>
</dbReference>
<dbReference type="GO" id="GO:0005829">
    <property type="term" value="C:cytosol"/>
    <property type="evidence" value="ECO:0007669"/>
    <property type="project" value="TreeGrafter"/>
</dbReference>
<evidence type="ECO:0000313" key="5">
    <source>
        <dbReference type="Proteomes" id="UP000485058"/>
    </source>
</evidence>
<dbReference type="GO" id="GO:0008834">
    <property type="term" value="F:ditrans,polycis-undecaprenyl-diphosphate synthase [(2E,6E)-farnesyl-diphosphate specific] activity"/>
    <property type="evidence" value="ECO:0007669"/>
    <property type="project" value="TreeGrafter"/>
</dbReference>
<dbReference type="SUPFAM" id="SSF64005">
    <property type="entry name" value="Undecaprenyl diphosphate synthase"/>
    <property type="match status" value="1"/>
</dbReference>
<sequence>MFIGDRAALPVALTAAMARAEQATAANTRIVLTVAVNYSGQADMAAAAAAIAGLAAEGRIKPQQVDAQLLESHLATAPVTALVGCPDLLIRTSGEQRLSNFLLFELAYAELVFCKEMFPDFDEAALRRCLREFSGRQRSSSMHQVKTGDLWPGAPGVKHKAGGT</sequence>
<accession>A0A699ZA25</accession>
<dbReference type="EC" id="2.5.1.-" evidence="2"/>
<dbReference type="EMBL" id="BLLF01001471">
    <property type="protein sequence ID" value="GFH19483.1"/>
    <property type="molecule type" value="Genomic_DNA"/>
</dbReference>
<feature type="non-terminal residue" evidence="4">
    <location>
        <position position="1"/>
    </location>
</feature>
<feature type="region of interest" description="Disordered" evidence="3">
    <location>
        <begin position="140"/>
        <end position="164"/>
    </location>
</feature>
<comment type="caution">
    <text evidence="4">The sequence shown here is derived from an EMBL/GenBank/DDBJ whole genome shotgun (WGS) entry which is preliminary data.</text>
</comment>
<dbReference type="InterPro" id="IPR036424">
    <property type="entry name" value="UPP_synth-like_sf"/>
</dbReference>
<dbReference type="Gene3D" id="3.40.1180.10">
    <property type="entry name" value="Decaprenyl diphosphate synthase-like"/>
    <property type="match status" value="1"/>
</dbReference>
<dbReference type="Pfam" id="PF01255">
    <property type="entry name" value="Prenyltransf"/>
    <property type="match status" value="1"/>
</dbReference>
<dbReference type="InterPro" id="IPR001441">
    <property type="entry name" value="UPP_synth-like"/>
</dbReference>
<proteinExistence type="inferred from homology"/>
<evidence type="ECO:0000256" key="3">
    <source>
        <dbReference type="SAM" id="MobiDB-lite"/>
    </source>
</evidence>
<protein>
    <recommendedName>
        <fullName evidence="2">Alkyl transferase</fullName>
        <ecNumber evidence="2">2.5.1.-</ecNumber>
    </recommendedName>
</protein>
<organism evidence="4 5">
    <name type="scientific">Haematococcus lacustris</name>
    <name type="common">Green alga</name>
    <name type="synonym">Haematococcus pluvialis</name>
    <dbReference type="NCBI Taxonomy" id="44745"/>
    <lineage>
        <taxon>Eukaryota</taxon>
        <taxon>Viridiplantae</taxon>
        <taxon>Chlorophyta</taxon>
        <taxon>core chlorophytes</taxon>
        <taxon>Chlorophyceae</taxon>
        <taxon>CS clade</taxon>
        <taxon>Chlamydomonadales</taxon>
        <taxon>Haematococcaceae</taxon>
        <taxon>Haematococcus</taxon>
    </lineage>
</organism>
<keyword evidence="1 2" id="KW-0808">Transferase</keyword>